<organism evidence="3 4">
    <name type="scientific">Paenibacillus hodogayensis</name>
    <dbReference type="NCBI Taxonomy" id="279208"/>
    <lineage>
        <taxon>Bacteria</taxon>
        <taxon>Bacillati</taxon>
        <taxon>Bacillota</taxon>
        <taxon>Bacilli</taxon>
        <taxon>Bacillales</taxon>
        <taxon>Paenibacillaceae</taxon>
        <taxon>Paenibacillus</taxon>
    </lineage>
</organism>
<dbReference type="SUPFAM" id="SSF50685">
    <property type="entry name" value="Barwin-like endoglucanases"/>
    <property type="match status" value="1"/>
</dbReference>
<dbReference type="CDD" id="cd14667">
    <property type="entry name" value="3D_containing_proteins"/>
    <property type="match status" value="1"/>
</dbReference>
<evidence type="ECO:0000313" key="4">
    <source>
        <dbReference type="Proteomes" id="UP001589619"/>
    </source>
</evidence>
<keyword evidence="1" id="KW-0732">Signal</keyword>
<dbReference type="InterPro" id="IPR010611">
    <property type="entry name" value="3D_dom"/>
</dbReference>
<accession>A0ABV5W671</accession>
<feature type="domain" description="G5" evidence="2">
    <location>
        <begin position="138"/>
        <end position="218"/>
    </location>
</feature>
<dbReference type="Pfam" id="PF07501">
    <property type="entry name" value="G5"/>
    <property type="match status" value="1"/>
</dbReference>
<sequence length="352" mass="38405">MRLISLGALFSIVMAVMFALLLYGTSIKKVDLVVNGEQKQIKTRQATLSAFLDEQHISVSTHDRVSAVLETKLRHGATYTVTHAIPVQLTADGKTETRYTVAKTVAGALEELSVDLGELDKLTPAKEEALAANTPIQIVRVQKLLENQTESIPFDTVKTNDPNLLKGKEQVVTEGKEGILAKKIEKVYEDGQLVAENVVDTKVEQEQIDQIVALGTKNPVVVLSAASPDIEEVTKGGVKFAYKQIISNVTLTAYSVDAASTGKTSEHPQYGMTFSGTKVSEGRTIAVDPKVIPIGWWVYIEGIGFRRAEDTGSAIKGNIIDVYFDSSDYAKRFGLKRGYKVYVIGKEKPSVN</sequence>
<dbReference type="InterPro" id="IPR007137">
    <property type="entry name" value="DUF348"/>
</dbReference>
<dbReference type="InterPro" id="IPR059180">
    <property type="entry name" value="3D_YorM"/>
</dbReference>
<keyword evidence="4" id="KW-1185">Reference proteome</keyword>
<dbReference type="Pfam" id="PF03990">
    <property type="entry name" value="DUF348"/>
    <property type="match status" value="2"/>
</dbReference>
<dbReference type="Gene3D" id="2.20.230.10">
    <property type="entry name" value="Resuscitation-promoting factor rpfb"/>
    <property type="match status" value="1"/>
</dbReference>
<dbReference type="PANTHER" id="PTHR39160:SF4">
    <property type="entry name" value="RESUSCITATION-PROMOTING FACTOR RPFB"/>
    <property type="match status" value="1"/>
</dbReference>
<gene>
    <name evidence="3" type="ORF">ACFFNY_30360</name>
</gene>
<evidence type="ECO:0000256" key="1">
    <source>
        <dbReference type="ARBA" id="ARBA00022729"/>
    </source>
</evidence>
<evidence type="ECO:0000313" key="3">
    <source>
        <dbReference type="EMBL" id="MFB9755906.1"/>
    </source>
</evidence>
<protein>
    <submittedName>
        <fullName evidence="3">Ubiquitin-like domain-containing protein</fullName>
    </submittedName>
</protein>
<dbReference type="Proteomes" id="UP001589619">
    <property type="component" value="Unassembled WGS sequence"/>
</dbReference>
<proteinExistence type="predicted"/>
<dbReference type="InterPro" id="IPR011098">
    <property type="entry name" value="G5_dom"/>
</dbReference>
<reference evidence="3 4" key="1">
    <citation type="submission" date="2024-09" db="EMBL/GenBank/DDBJ databases">
        <authorList>
            <person name="Sun Q."/>
            <person name="Mori K."/>
        </authorList>
    </citation>
    <scope>NUCLEOTIDE SEQUENCE [LARGE SCALE GENOMIC DNA]</scope>
    <source>
        <strain evidence="3 4">JCM 12520</strain>
    </source>
</reference>
<dbReference type="InterPro" id="IPR051933">
    <property type="entry name" value="Resuscitation_pf_RpfB"/>
</dbReference>
<dbReference type="RefSeq" id="WP_379120461.1">
    <property type="nucleotide sequence ID" value="NZ_BAAAYO010000015.1"/>
</dbReference>
<name>A0ABV5W671_9BACL</name>
<dbReference type="PROSITE" id="PS51109">
    <property type="entry name" value="G5"/>
    <property type="match status" value="1"/>
</dbReference>
<evidence type="ECO:0000259" key="2">
    <source>
        <dbReference type="PROSITE" id="PS51109"/>
    </source>
</evidence>
<dbReference type="InterPro" id="IPR036908">
    <property type="entry name" value="RlpA-like_sf"/>
</dbReference>
<comment type="caution">
    <text evidence="3">The sequence shown here is derived from an EMBL/GenBank/DDBJ whole genome shotgun (WGS) entry which is preliminary data.</text>
</comment>
<dbReference type="PANTHER" id="PTHR39160">
    <property type="entry name" value="CELL WALL-BINDING PROTEIN YOCH"/>
    <property type="match status" value="1"/>
</dbReference>
<dbReference type="SMART" id="SM01208">
    <property type="entry name" value="G5"/>
    <property type="match status" value="1"/>
</dbReference>
<dbReference type="Gene3D" id="2.40.40.10">
    <property type="entry name" value="RlpA-like domain"/>
    <property type="match status" value="1"/>
</dbReference>
<dbReference type="Pfam" id="PF06725">
    <property type="entry name" value="3D"/>
    <property type="match status" value="1"/>
</dbReference>
<dbReference type="EMBL" id="JBHMAG010000019">
    <property type="protein sequence ID" value="MFB9755906.1"/>
    <property type="molecule type" value="Genomic_DNA"/>
</dbReference>